<feature type="transmembrane region" description="Helical" evidence="8">
    <location>
        <begin position="253"/>
        <end position="277"/>
    </location>
</feature>
<feature type="transmembrane region" description="Helical" evidence="8">
    <location>
        <begin position="227"/>
        <end position="247"/>
    </location>
</feature>
<dbReference type="InterPro" id="IPR044492">
    <property type="entry name" value="P_typ_ATPase_HD_dom"/>
</dbReference>
<dbReference type="SUPFAM" id="SSF56784">
    <property type="entry name" value="HAD-like"/>
    <property type="match status" value="1"/>
</dbReference>
<keyword evidence="10" id="KW-0378">Hydrolase</keyword>
<dbReference type="SUPFAM" id="SSF81653">
    <property type="entry name" value="Calcium ATPase, transduction domain A"/>
    <property type="match status" value="1"/>
</dbReference>
<keyword evidence="11" id="KW-1185">Reference proteome</keyword>
<name>A0A315XKW8_9EURY</name>
<feature type="domain" description="P-type ATPase A" evidence="9">
    <location>
        <begin position="111"/>
        <end position="211"/>
    </location>
</feature>
<dbReference type="Pfam" id="PF00122">
    <property type="entry name" value="E1-E2_ATPase"/>
    <property type="match status" value="1"/>
</dbReference>
<feature type="transmembrane region" description="Helical" evidence="8">
    <location>
        <begin position="552"/>
        <end position="571"/>
    </location>
</feature>
<keyword evidence="4" id="KW-0479">Metal-binding</keyword>
<dbReference type="InterPro" id="IPR008250">
    <property type="entry name" value="ATPase_P-typ_transduc_dom_A_sf"/>
</dbReference>
<dbReference type="Gene3D" id="3.40.50.1000">
    <property type="entry name" value="HAD superfamily/HAD-like"/>
    <property type="match status" value="1"/>
</dbReference>
<evidence type="ECO:0000256" key="4">
    <source>
        <dbReference type="ARBA" id="ARBA00022723"/>
    </source>
</evidence>
<comment type="similarity">
    <text evidence="2">Belongs to the cation transport ATPase (P-type) (TC 3.A.3) family. Type IB subfamily.</text>
</comment>
<dbReference type="InterPro" id="IPR059000">
    <property type="entry name" value="ATPase_P-type_domA"/>
</dbReference>
<dbReference type="InterPro" id="IPR001757">
    <property type="entry name" value="P_typ_ATPase"/>
</dbReference>
<comment type="caution">
    <text evidence="10">The sequence shown here is derived from an EMBL/GenBank/DDBJ whole genome shotgun (WGS) entry which is preliminary data.</text>
</comment>
<keyword evidence="3 8" id="KW-0812">Transmembrane</keyword>
<dbReference type="AlphaFoldDB" id="A0A315XKW8"/>
<evidence type="ECO:0000256" key="1">
    <source>
        <dbReference type="ARBA" id="ARBA00004370"/>
    </source>
</evidence>
<dbReference type="NCBIfam" id="TIGR01512">
    <property type="entry name" value="ATPase-IB2_Cd"/>
    <property type="match status" value="1"/>
</dbReference>
<dbReference type="Gene3D" id="3.40.1110.10">
    <property type="entry name" value="Calcium-transporting ATPase, cytoplasmic domain N"/>
    <property type="match status" value="1"/>
</dbReference>
<evidence type="ECO:0000313" key="11">
    <source>
        <dbReference type="Proteomes" id="UP000251717"/>
    </source>
</evidence>
<dbReference type="GO" id="GO:0019829">
    <property type="term" value="F:ATPase-coupled monoatomic cation transmembrane transporter activity"/>
    <property type="evidence" value="ECO:0007669"/>
    <property type="project" value="InterPro"/>
</dbReference>
<feature type="transmembrane region" description="Helical" evidence="8">
    <location>
        <begin position="577"/>
        <end position="597"/>
    </location>
</feature>
<dbReference type="NCBIfam" id="TIGR01525">
    <property type="entry name" value="ATPase-IB_hvy"/>
    <property type="match status" value="1"/>
</dbReference>
<dbReference type="SFLD" id="SFLDG00002">
    <property type="entry name" value="C1.7:_P-type_atpase_like"/>
    <property type="match status" value="1"/>
</dbReference>
<dbReference type="Gene3D" id="2.70.150.10">
    <property type="entry name" value="Calcium-transporting ATPase, cytoplasmic transduction domain A"/>
    <property type="match status" value="1"/>
</dbReference>
<feature type="transmembrane region" description="Helical" evidence="8">
    <location>
        <begin position="12"/>
        <end position="45"/>
    </location>
</feature>
<dbReference type="InterPro" id="IPR051014">
    <property type="entry name" value="Cation_Transport_ATPase_IB"/>
</dbReference>
<comment type="subcellular location">
    <subcellularLocation>
        <location evidence="1">Membrane</location>
    </subcellularLocation>
</comment>
<dbReference type="Proteomes" id="UP000251717">
    <property type="component" value="Unassembled WGS sequence"/>
</dbReference>
<proteinExistence type="inferred from homology"/>
<dbReference type="PANTHER" id="PTHR48085:SF5">
    <property type="entry name" value="CADMIUM_ZINC-TRANSPORTING ATPASE HMA4-RELATED"/>
    <property type="match status" value="1"/>
</dbReference>
<dbReference type="PROSITE" id="PS00154">
    <property type="entry name" value="ATPASE_E1_E2"/>
    <property type="match status" value="1"/>
</dbReference>
<dbReference type="PRINTS" id="PR00119">
    <property type="entry name" value="CATATPASE"/>
</dbReference>
<dbReference type="InterPro" id="IPR023299">
    <property type="entry name" value="ATPase_P-typ_cyto_dom_N"/>
</dbReference>
<gene>
    <name evidence="10" type="primary">copA_1</name>
    <name evidence="10" type="ORF">MBBTH_13970</name>
</gene>
<dbReference type="InterPro" id="IPR023298">
    <property type="entry name" value="ATPase_P-typ_TM_dom_sf"/>
</dbReference>
<evidence type="ECO:0000256" key="8">
    <source>
        <dbReference type="SAM" id="Phobius"/>
    </source>
</evidence>
<dbReference type="GO" id="GO:0016887">
    <property type="term" value="F:ATP hydrolysis activity"/>
    <property type="evidence" value="ECO:0007669"/>
    <property type="project" value="InterPro"/>
</dbReference>
<sequence length="621" mass="67570">MRFTKYQIIDITLISISIISLITSFVLSLDYISWISVILCGIPIFKECIEGLVTKFDIKANLLVSIAIIASIIIGEVFAAGEIATIMAIGGFLEEYTVSKTQVKIKELANMTHQFATRIRNGIEERIPVENVQVGDILKVLPGESIPTDGIIIKGEASINQSTLTGESLPIDKKENDEIYSGTINLYGSFTMKATKISQDSSLQRLIKLVESSKPENAKIVRTADKWATLIVVIAFAASVLTYLYTFEIIRSVTILVVFCPCALVLATPTAIMAAIGNLTKYGILIKDGQSLEELAHVDELIFDKTGTLTNGTPKVVNVTSDNPEEMMYLISSLESKSEHPLAKAIVQHYNSNDLAKVDNFKIHIGEGVSGSINGSRIIAGNKKLLKSENVPLDGIAECQNGEIQIYVAKDGEYLGCVYLADTLRKNTSKTIRRLKGLRIKTTLLTGDNEKTAKYIAEKIKIRNVKFNCLPQDKTEYIAREQILGHKVAMIGDGINDAPSLKKANVGIAMGNIGSDISVDASNITLVNDNIDDVPQLIAVARRSIKVISTGIAFALALNIVAMALAILGLLNPIEGALIHNIGSVIVIVYSSTLVNYKISKKDCRNPQKLGITKTLNKPMT</sequence>
<dbReference type="InterPro" id="IPR018303">
    <property type="entry name" value="ATPase_P-typ_P_site"/>
</dbReference>
<dbReference type="SFLD" id="SFLDF00027">
    <property type="entry name" value="p-type_atpase"/>
    <property type="match status" value="1"/>
</dbReference>
<dbReference type="NCBIfam" id="TIGR01511">
    <property type="entry name" value="ATPase-IB1_Cu"/>
    <property type="match status" value="1"/>
</dbReference>
<dbReference type="Pfam" id="PF00702">
    <property type="entry name" value="Hydrolase"/>
    <property type="match status" value="1"/>
</dbReference>
<accession>A0A315XKW8</accession>
<evidence type="ECO:0000256" key="6">
    <source>
        <dbReference type="ARBA" id="ARBA00022989"/>
    </source>
</evidence>
<reference evidence="10 11" key="1">
    <citation type="submission" date="2017-03" db="EMBL/GenBank/DDBJ databases">
        <title>Genome sequence of Methanobrevibacter thaueri.</title>
        <authorList>
            <person name="Poehlein A."/>
            <person name="Seedorf H."/>
            <person name="Daniel R."/>
        </authorList>
    </citation>
    <scope>NUCLEOTIDE SEQUENCE [LARGE SCALE GENOMIC DNA]</scope>
    <source>
        <strain evidence="10 11">DSM 11995</strain>
    </source>
</reference>
<dbReference type="InterPro" id="IPR023214">
    <property type="entry name" value="HAD_sf"/>
</dbReference>
<evidence type="ECO:0000256" key="2">
    <source>
        <dbReference type="ARBA" id="ARBA00006024"/>
    </source>
</evidence>
<dbReference type="NCBIfam" id="TIGR01494">
    <property type="entry name" value="ATPase_P-type"/>
    <property type="match status" value="1"/>
</dbReference>
<keyword evidence="6 8" id="KW-1133">Transmembrane helix</keyword>
<dbReference type="EMBL" id="MZGS01000024">
    <property type="protein sequence ID" value="PWB86414.1"/>
    <property type="molecule type" value="Genomic_DNA"/>
</dbReference>
<dbReference type="RefSeq" id="WP_116592331.1">
    <property type="nucleotide sequence ID" value="NZ_MZGS01000024.1"/>
</dbReference>
<keyword evidence="7 8" id="KW-0472">Membrane</keyword>
<organism evidence="10 11">
    <name type="scientific">Methanobrevibacter thaueri</name>
    <dbReference type="NCBI Taxonomy" id="190975"/>
    <lineage>
        <taxon>Archaea</taxon>
        <taxon>Methanobacteriati</taxon>
        <taxon>Methanobacteriota</taxon>
        <taxon>Methanomada group</taxon>
        <taxon>Methanobacteria</taxon>
        <taxon>Methanobacteriales</taxon>
        <taxon>Methanobacteriaceae</taxon>
        <taxon>Methanobrevibacter</taxon>
    </lineage>
</organism>
<evidence type="ECO:0000313" key="10">
    <source>
        <dbReference type="EMBL" id="PWB86414.1"/>
    </source>
</evidence>
<dbReference type="EC" id="3.6.3.54" evidence="10"/>
<dbReference type="SUPFAM" id="SSF81665">
    <property type="entry name" value="Calcium ATPase, transmembrane domain M"/>
    <property type="match status" value="1"/>
</dbReference>
<dbReference type="OrthoDB" id="8588at2157"/>
<dbReference type="PANTHER" id="PTHR48085">
    <property type="entry name" value="CADMIUM/ZINC-TRANSPORTING ATPASE HMA2-RELATED"/>
    <property type="match status" value="1"/>
</dbReference>
<evidence type="ECO:0000259" key="9">
    <source>
        <dbReference type="Pfam" id="PF00122"/>
    </source>
</evidence>
<dbReference type="GO" id="GO:0005524">
    <property type="term" value="F:ATP binding"/>
    <property type="evidence" value="ECO:0007669"/>
    <property type="project" value="InterPro"/>
</dbReference>
<keyword evidence="5" id="KW-1278">Translocase</keyword>
<dbReference type="GO" id="GO:0016020">
    <property type="term" value="C:membrane"/>
    <property type="evidence" value="ECO:0007669"/>
    <property type="project" value="UniProtKB-SubCell"/>
</dbReference>
<dbReference type="FunFam" id="2.70.150.10:FF:000002">
    <property type="entry name" value="Copper-transporting ATPase 1, putative"/>
    <property type="match status" value="1"/>
</dbReference>
<feature type="transmembrane region" description="Helical" evidence="8">
    <location>
        <begin position="65"/>
        <end position="93"/>
    </location>
</feature>
<dbReference type="SFLD" id="SFLDS00003">
    <property type="entry name" value="Haloacid_Dehalogenase"/>
    <property type="match status" value="1"/>
</dbReference>
<dbReference type="GO" id="GO:0046872">
    <property type="term" value="F:metal ion binding"/>
    <property type="evidence" value="ECO:0007669"/>
    <property type="project" value="UniProtKB-KW"/>
</dbReference>
<evidence type="ECO:0000256" key="3">
    <source>
        <dbReference type="ARBA" id="ARBA00022692"/>
    </source>
</evidence>
<dbReference type="InterPro" id="IPR027256">
    <property type="entry name" value="P-typ_ATPase_IB"/>
</dbReference>
<evidence type="ECO:0000256" key="5">
    <source>
        <dbReference type="ARBA" id="ARBA00022967"/>
    </source>
</evidence>
<dbReference type="InterPro" id="IPR036412">
    <property type="entry name" value="HAD-like_sf"/>
</dbReference>
<protein>
    <submittedName>
        <fullName evidence="10">Putative copper-importing P-type ATPase A</fullName>
        <ecNumber evidence="10">3.6.3.54</ecNumber>
    </submittedName>
</protein>
<evidence type="ECO:0000256" key="7">
    <source>
        <dbReference type="ARBA" id="ARBA00023136"/>
    </source>
</evidence>